<dbReference type="Pfam" id="PF00646">
    <property type="entry name" value="F-box"/>
    <property type="match status" value="1"/>
</dbReference>
<dbReference type="OrthoDB" id="1071894at2759"/>
<evidence type="ECO:0000313" key="2">
    <source>
        <dbReference type="EMBL" id="KAA8522694.1"/>
    </source>
</evidence>
<dbReference type="PANTHER" id="PTHR31672">
    <property type="entry name" value="BNACNNG10540D PROTEIN"/>
    <property type="match status" value="1"/>
</dbReference>
<reference evidence="2 3" key="1">
    <citation type="submission" date="2019-09" db="EMBL/GenBank/DDBJ databases">
        <title>A chromosome-level genome assembly of the Chinese tupelo Nyssa sinensis.</title>
        <authorList>
            <person name="Yang X."/>
            <person name="Kang M."/>
            <person name="Yang Y."/>
            <person name="Xiong H."/>
            <person name="Wang M."/>
            <person name="Zhang Z."/>
            <person name="Wang Z."/>
            <person name="Wu H."/>
            <person name="Ma T."/>
            <person name="Liu J."/>
            <person name="Xi Z."/>
        </authorList>
    </citation>
    <scope>NUCLEOTIDE SEQUENCE [LARGE SCALE GENOMIC DNA]</scope>
    <source>
        <strain evidence="2">J267</strain>
        <tissue evidence="2">Leaf</tissue>
    </source>
</reference>
<dbReference type="PROSITE" id="PS50181">
    <property type="entry name" value="FBOX"/>
    <property type="match status" value="1"/>
</dbReference>
<sequence>MEEIEGIGFLPRDLIIDILARLHVKFLCKFKCVSKQWCSLIYLDPHFKNLHHIRPRETLACSHRAEGGPIPVHGRKAERHVCQWRD</sequence>
<keyword evidence="3" id="KW-1185">Reference proteome</keyword>
<gene>
    <name evidence="2" type="ORF">F0562_009144</name>
</gene>
<dbReference type="Proteomes" id="UP000325577">
    <property type="component" value="Linkage Group LG4"/>
</dbReference>
<feature type="domain" description="F-box" evidence="1">
    <location>
        <begin position="4"/>
        <end position="50"/>
    </location>
</feature>
<dbReference type="EMBL" id="CM018047">
    <property type="protein sequence ID" value="KAA8522694.1"/>
    <property type="molecule type" value="Genomic_DNA"/>
</dbReference>
<protein>
    <recommendedName>
        <fullName evidence="1">F-box domain-containing protein</fullName>
    </recommendedName>
</protein>
<dbReference type="SMART" id="SM00256">
    <property type="entry name" value="FBOX"/>
    <property type="match status" value="1"/>
</dbReference>
<dbReference type="InterPro" id="IPR036047">
    <property type="entry name" value="F-box-like_dom_sf"/>
</dbReference>
<dbReference type="AlphaFoldDB" id="A0A5J4ZXQ5"/>
<proteinExistence type="predicted"/>
<dbReference type="SUPFAM" id="SSF81383">
    <property type="entry name" value="F-box domain"/>
    <property type="match status" value="1"/>
</dbReference>
<organism evidence="2 3">
    <name type="scientific">Nyssa sinensis</name>
    <dbReference type="NCBI Taxonomy" id="561372"/>
    <lineage>
        <taxon>Eukaryota</taxon>
        <taxon>Viridiplantae</taxon>
        <taxon>Streptophyta</taxon>
        <taxon>Embryophyta</taxon>
        <taxon>Tracheophyta</taxon>
        <taxon>Spermatophyta</taxon>
        <taxon>Magnoliopsida</taxon>
        <taxon>eudicotyledons</taxon>
        <taxon>Gunneridae</taxon>
        <taxon>Pentapetalae</taxon>
        <taxon>asterids</taxon>
        <taxon>Cornales</taxon>
        <taxon>Nyssaceae</taxon>
        <taxon>Nyssa</taxon>
    </lineage>
</organism>
<name>A0A5J4ZXQ5_9ASTE</name>
<accession>A0A5J4ZXQ5</accession>
<evidence type="ECO:0000313" key="3">
    <source>
        <dbReference type="Proteomes" id="UP000325577"/>
    </source>
</evidence>
<dbReference type="Gene3D" id="1.20.1280.50">
    <property type="match status" value="1"/>
</dbReference>
<dbReference type="InterPro" id="IPR001810">
    <property type="entry name" value="F-box_dom"/>
</dbReference>
<evidence type="ECO:0000259" key="1">
    <source>
        <dbReference type="PROSITE" id="PS50181"/>
    </source>
</evidence>
<dbReference type="PANTHER" id="PTHR31672:SF13">
    <property type="entry name" value="F-BOX PROTEIN CPR30-LIKE"/>
    <property type="match status" value="1"/>
</dbReference>
<dbReference type="InterPro" id="IPR050796">
    <property type="entry name" value="SCF_F-box_component"/>
</dbReference>